<gene>
    <name evidence="1" type="ORF">S01H1_41140</name>
</gene>
<organism evidence="1">
    <name type="scientific">marine sediment metagenome</name>
    <dbReference type="NCBI Taxonomy" id="412755"/>
    <lineage>
        <taxon>unclassified sequences</taxon>
        <taxon>metagenomes</taxon>
        <taxon>ecological metagenomes</taxon>
    </lineage>
</organism>
<protein>
    <submittedName>
        <fullName evidence="1">Uncharacterized protein</fullName>
    </submittedName>
</protein>
<proteinExistence type="predicted"/>
<comment type="caution">
    <text evidence="1">The sequence shown here is derived from an EMBL/GenBank/DDBJ whole genome shotgun (WGS) entry which is preliminary data.</text>
</comment>
<accession>X0V0A3</accession>
<evidence type="ECO:0000313" key="1">
    <source>
        <dbReference type="EMBL" id="GAG11495.1"/>
    </source>
</evidence>
<feature type="non-terminal residue" evidence="1">
    <location>
        <position position="1"/>
    </location>
</feature>
<dbReference type="EMBL" id="BARS01026073">
    <property type="protein sequence ID" value="GAG11495.1"/>
    <property type="molecule type" value="Genomic_DNA"/>
</dbReference>
<dbReference type="AlphaFoldDB" id="X0V0A3"/>
<name>X0V0A3_9ZZZZ</name>
<reference evidence="1" key="1">
    <citation type="journal article" date="2014" name="Front. Microbiol.">
        <title>High frequency of phylogenetically diverse reductive dehalogenase-homologous genes in deep subseafloor sedimentary metagenomes.</title>
        <authorList>
            <person name="Kawai M."/>
            <person name="Futagami T."/>
            <person name="Toyoda A."/>
            <person name="Takaki Y."/>
            <person name="Nishi S."/>
            <person name="Hori S."/>
            <person name="Arai W."/>
            <person name="Tsubouchi T."/>
            <person name="Morono Y."/>
            <person name="Uchiyama I."/>
            <person name="Ito T."/>
            <person name="Fujiyama A."/>
            <person name="Inagaki F."/>
            <person name="Takami H."/>
        </authorList>
    </citation>
    <scope>NUCLEOTIDE SEQUENCE</scope>
    <source>
        <strain evidence="1">Expedition CK06-06</strain>
    </source>
</reference>
<sequence>ELGTQSTRFSNFGRYISRLRTTLIKQSSTESFSQSTSFRYTLSRNTGSFTTFVKETLSTKSWSKPSLVCNTSSRDACFLTALIKQRTTELGTQSACLNHTRCYSTGSFTRLIK</sequence>